<evidence type="ECO:0000259" key="3">
    <source>
        <dbReference type="SMART" id="SM01218"/>
    </source>
</evidence>
<evidence type="ECO:0000256" key="2">
    <source>
        <dbReference type="SAM" id="MobiDB-lite"/>
    </source>
</evidence>
<dbReference type="GeneID" id="6997686"/>
<dbReference type="VEuPathDB" id="CryptoDB:CMU_011130"/>
<feature type="region of interest" description="Disordered" evidence="2">
    <location>
        <begin position="76"/>
        <end position="139"/>
    </location>
</feature>
<reference evidence="4" key="1">
    <citation type="submission" date="2008-06" db="EMBL/GenBank/DDBJ databases">
        <authorList>
            <person name="Lorenzi H."/>
            <person name="Inman J."/>
            <person name="Miller J."/>
            <person name="Schobel S."/>
            <person name="Amedeo P."/>
            <person name="Caler E.V."/>
            <person name="da Silva J."/>
        </authorList>
    </citation>
    <scope>NUCLEOTIDE SEQUENCE [LARGE SCALE GENOMIC DNA]</scope>
    <source>
        <strain evidence="4">RN66</strain>
    </source>
</reference>
<dbReference type="Proteomes" id="UP000001460">
    <property type="component" value="Unassembled WGS sequence"/>
</dbReference>
<feature type="compositionally biased region" description="Low complexity" evidence="2">
    <location>
        <begin position="15"/>
        <end position="32"/>
    </location>
</feature>
<protein>
    <recommendedName>
        <fullName evidence="3">Chromatin target of PRMT1 protein C-terminal domain-containing protein</fullName>
    </recommendedName>
</protein>
<gene>
    <name evidence="4" type="ORF">CMU_011130</name>
</gene>
<accession>B6AIX4</accession>
<feature type="domain" description="Chromatin target of PRMT1 protein C-terminal" evidence="3">
    <location>
        <begin position="91"/>
        <end position="178"/>
    </location>
</feature>
<organism evidence="4 5">
    <name type="scientific">Cryptosporidium muris (strain RN66)</name>
    <dbReference type="NCBI Taxonomy" id="441375"/>
    <lineage>
        <taxon>Eukaryota</taxon>
        <taxon>Sar</taxon>
        <taxon>Alveolata</taxon>
        <taxon>Apicomplexa</taxon>
        <taxon>Conoidasida</taxon>
        <taxon>Coccidia</taxon>
        <taxon>Eucoccidiorida</taxon>
        <taxon>Eimeriorina</taxon>
        <taxon>Cryptosporidiidae</taxon>
        <taxon>Cryptosporidium</taxon>
    </lineage>
</organism>
<feature type="compositionally biased region" description="Basic residues" evidence="2">
    <location>
        <begin position="117"/>
        <end position="132"/>
    </location>
</feature>
<dbReference type="EMBL" id="DS989737">
    <property type="protein sequence ID" value="EEA08165.1"/>
    <property type="molecule type" value="Genomic_DNA"/>
</dbReference>
<evidence type="ECO:0000313" key="4">
    <source>
        <dbReference type="EMBL" id="EEA08165.1"/>
    </source>
</evidence>
<dbReference type="RefSeq" id="XP_002142514.1">
    <property type="nucleotide sequence ID" value="XM_002142478.1"/>
</dbReference>
<feature type="region of interest" description="Disordered" evidence="2">
    <location>
        <begin position="1"/>
        <end position="59"/>
    </location>
</feature>
<keyword evidence="5" id="KW-1185">Reference proteome</keyword>
<feature type="compositionally biased region" description="Low complexity" evidence="2">
    <location>
        <begin position="46"/>
        <end position="55"/>
    </location>
</feature>
<dbReference type="OrthoDB" id="344339at2759"/>
<sequence>MVRSFGTKYRGNFARGRGISGSRRGNSLGGFRKSSIANGNAKRRQSLSSSTTSRSRIFEVHGGRRVNTSIGRLNKRKTLRPGNNRNITNIGKPGFGRRQTNTRGKFSTRGNISNNVRRGRSGMRGGRGKGRNGKGNNRISQKTTMASLDAALDSYMGVDACKARLDSQLNSYFSGQIDMSGNDNVMASESSQQPSLITL</sequence>
<dbReference type="InterPro" id="IPR025715">
    <property type="entry name" value="FoP_C"/>
</dbReference>
<evidence type="ECO:0000313" key="5">
    <source>
        <dbReference type="Proteomes" id="UP000001460"/>
    </source>
</evidence>
<proteinExistence type="predicted"/>
<feature type="compositionally biased region" description="Polar residues" evidence="2">
    <location>
        <begin position="98"/>
        <end position="112"/>
    </location>
</feature>
<name>B6AIX4_CRYMR</name>
<keyword evidence="1" id="KW-0694">RNA-binding</keyword>
<dbReference type="SMART" id="SM01218">
    <property type="entry name" value="FoP_duplication"/>
    <property type="match status" value="1"/>
</dbReference>
<dbReference type="GO" id="GO:0003723">
    <property type="term" value="F:RNA binding"/>
    <property type="evidence" value="ECO:0007669"/>
    <property type="project" value="UniProtKB-KW"/>
</dbReference>
<dbReference type="AlphaFoldDB" id="B6AIX4"/>
<evidence type="ECO:0000256" key="1">
    <source>
        <dbReference type="ARBA" id="ARBA00022884"/>
    </source>
</evidence>
<dbReference type="Pfam" id="PF13865">
    <property type="entry name" value="FoP_duplication"/>
    <property type="match status" value="1"/>
</dbReference>